<gene>
    <name evidence="2" type="ORF">ETD85_24460</name>
</gene>
<evidence type="ECO:0000256" key="1">
    <source>
        <dbReference type="SAM" id="MobiDB-lite"/>
    </source>
</evidence>
<name>A0A5S4GGL3_9ACTN</name>
<feature type="region of interest" description="Disordered" evidence="1">
    <location>
        <begin position="99"/>
        <end position="129"/>
    </location>
</feature>
<proteinExistence type="predicted"/>
<sequence>MLVAISAFGAGLIPASPAVAKPAPGDPDSKAGNALVNLAEYPKLTSDQLTAKVAKERKSRPAAPQETEPSAELISEEILPDGRLQRSIYTLVPEANPDEVAESLRKQGEKNVRVVRHAPTSSAESDVRPMGPGDCAYGSARTLTCPNSWWPNLGRHNPVVLFNDHSSAAWPTTNAVYKWNQTPNIDSWYTWNNCNQINVSCVNVWSGNYGNSGWAGKTYFTYVWGGTGEMLASDVHLNEYYTPTTWTRNHVVTHELGHVLGLEHNVWSGDVMHAQQNLREDIGGENPALLAQVYSIDR</sequence>
<organism evidence="2 3">
    <name type="scientific">Nonomuraea zeae</name>
    <dbReference type="NCBI Taxonomy" id="1642303"/>
    <lineage>
        <taxon>Bacteria</taxon>
        <taxon>Bacillati</taxon>
        <taxon>Actinomycetota</taxon>
        <taxon>Actinomycetes</taxon>
        <taxon>Streptosporangiales</taxon>
        <taxon>Streptosporangiaceae</taxon>
        <taxon>Nonomuraea</taxon>
    </lineage>
</organism>
<evidence type="ECO:0000313" key="3">
    <source>
        <dbReference type="Proteomes" id="UP000306628"/>
    </source>
</evidence>
<keyword evidence="3" id="KW-1185">Reference proteome</keyword>
<dbReference type="GO" id="GO:0008237">
    <property type="term" value="F:metallopeptidase activity"/>
    <property type="evidence" value="ECO:0007669"/>
    <property type="project" value="InterPro"/>
</dbReference>
<reference evidence="2 3" key="1">
    <citation type="submission" date="2019-05" db="EMBL/GenBank/DDBJ databases">
        <title>Draft genome sequence of Nonomuraea zeae DSM 100528.</title>
        <authorList>
            <person name="Saricaoglu S."/>
            <person name="Isik K."/>
        </authorList>
    </citation>
    <scope>NUCLEOTIDE SEQUENCE [LARGE SCALE GENOMIC DNA]</scope>
    <source>
        <strain evidence="2 3">DSM 100528</strain>
    </source>
</reference>
<dbReference type="InterPro" id="IPR024079">
    <property type="entry name" value="MetalloPept_cat_dom_sf"/>
</dbReference>
<comment type="caution">
    <text evidence="2">The sequence shown here is derived from an EMBL/GenBank/DDBJ whole genome shotgun (WGS) entry which is preliminary data.</text>
</comment>
<accession>A0A5S4GGL3</accession>
<protein>
    <submittedName>
        <fullName evidence="2">Uncharacterized protein</fullName>
    </submittedName>
</protein>
<evidence type="ECO:0000313" key="2">
    <source>
        <dbReference type="EMBL" id="TMR31852.1"/>
    </source>
</evidence>
<dbReference type="OrthoDB" id="7594344at2"/>
<dbReference type="SUPFAM" id="SSF55486">
    <property type="entry name" value="Metalloproteases ('zincins'), catalytic domain"/>
    <property type="match status" value="1"/>
</dbReference>
<dbReference type="AlphaFoldDB" id="A0A5S4GGL3"/>
<dbReference type="RefSeq" id="WP_138692117.1">
    <property type="nucleotide sequence ID" value="NZ_JBHSAZ010000106.1"/>
</dbReference>
<dbReference type="EMBL" id="VCKX01000077">
    <property type="protein sequence ID" value="TMR31852.1"/>
    <property type="molecule type" value="Genomic_DNA"/>
</dbReference>
<feature type="region of interest" description="Disordered" evidence="1">
    <location>
        <begin position="49"/>
        <end position="77"/>
    </location>
</feature>
<feature type="compositionally biased region" description="Basic and acidic residues" evidence="1">
    <location>
        <begin position="102"/>
        <end position="112"/>
    </location>
</feature>
<dbReference type="Gene3D" id="3.40.390.10">
    <property type="entry name" value="Collagenase (Catalytic Domain)"/>
    <property type="match status" value="1"/>
</dbReference>
<dbReference type="Proteomes" id="UP000306628">
    <property type="component" value="Unassembled WGS sequence"/>
</dbReference>